<proteinExistence type="predicted"/>
<dbReference type="OrthoDB" id="6059252at2"/>
<evidence type="ECO:0000256" key="1">
    <source>
        <dbReference type="SAM" id="Phobius"/>
    </source>
</evidence>
<evidence type="ECO:0000313" key="2">
    <source>
        <dbReference type="EMBL" id="ANF27455.1"/>
    </source>
</evidence>
<keyword evidence="1" id="KW-1133">Transmembrane helix</keyword>
<organism evidence="2 3">
    <name type="scientific">Stutzerimonas stutzeri</name>
    <name type="common">Pseudomonas stutzeri</name>
    <dbReference type="NCBI Taxonomy" id="316"/>
    <lineage>
        <taxon>Bacteria</taxon>
        <taxon>Pseudomonadati</taxon>
        <taxon>Pseudomonadota</taxon>
        <taxon>Gammaproteobacteria</taxon>
        <taxon>Pseudomonadales</taxon>
        <taxon>Pseudomonadaceae</taxon>
        <taxon>Stutzerimonas</taxon>
    </lineage>
</organism>
<name>A0A172WVW8_STUST</name>
<dbReference type="Pfam" id="PF06532">
    <property type="entry name" value="NrsF"/>
    <property type="match status" value="1"/>
</dbReference>
<dbReference type="AlphaFoldDB" id="A0A172WVW8"/>
<accession>A0A172WVW8</accession>
<feature type="transmembrane region" description="Helical" evidence="1">
    <location>
        <begin position="91"/>
        <end position="112"/>
    </location>
</feature>
<reference evidence="2 3" key="1">
    <citation type="submission" date="2016-05" db="EMBL/GenBank/DDBJ databases">
        <title>Genome sequence of Pseudomonas stutzeri 273 and identification of the exopolysaccharide biosynthesis locus.</title>
        <authorList>
            <person name="Wu S."/>
            <person name="Sun C."/>
        </authorList>
    </citation>
    <scope>NUCLEOTIDE SEQUENCE [LARGE SCALE GENOMIC DNA]</scope>
    <source>
        <strain evidence="2 3">273</strain>
    </source>
</reference>
<feature type="transmembrane region" description="Helical" evidence="1">
    <location>
        <begin position="159"/>
        <end position="179"/>
    </location>
</feature>
<feature type="transmembrane region" description="Helical" evidence="1">
    <location>
        <begin position="59"/>
        <end position="79"/>
    </location>
</feature>
<gene>
    <name evidence="2" type="ORF">PS273GM_21135</name>
</gene>
<protein>
    <recommendedName>
        <fullName evidence="4">Anti-sigma F factor</fullName>
    </recommendedName>
</protein>
<feature type="transmembrane region" description="Helical" evidence="1">
    <location>
        <begin position="185"/>
        <end position="207"/>
    </location>
</feature>
<dbReference type="RefSeq" id="WP_064482468.1">
    <property type="nucleotide sequence ID" value="NZ_CP015641.1"/>
</dbReference>
<feature type="transmembrane region" description="Helical" evidence="1">
    <location>
        <begin position="132"/>
        <end position="152"/>
    </location>
</feature>
<evidence type="ECO:0000313" key="3">
    <source>
        <dbReference type="Proteomes" id="UP000077787"/>
    </source>
</evidence>
<keyword evidence="1" id="KW-0472">Membrane</keyword>
<keyword evidence="1" id="KW-0812">Transmembrane</keyword>
<dbReference type="EMBL" id="CP015641">
    <property type="protein sequence ID" value="ANF27455.1"/>
    <property type="molecule type" value="Genomic_DNA"/>
</dbReference>
<evidence type="ECO:0008006" key="4">
    <source>
        <dbReference type="Google" id="ProtNLM"/>
    </source>
</evidence>
<sequence length="213" mass="22594">MKTDELINMLANHAPPVDRQIVTRRFGTALVIGLALALLVLLTVFGIRPDIGQVAATPLFWAKLALPASLLAGALLVTTRLARPGAPVGNGWVTVAAPVVAVWLAALGLLLSVSANNRWALIFGETWRVCPVNIALLSIPAFVCVFWAIRGFAPTRLRLAGAAGGLLAGSMATLAYSLHCPEMSVAFWAVWYVLGMLIPTAVGALLGPRLLRW</sequence>
<feature type="transmembrane region" description="Helical" evidence="1">
    <location>
        <begin position="26"/>
        <end position="47"/>
    </location>
</feature>
<dbReference type="InterPro" id="IPR009495">
    <property type="entry name" value="NrsF"/>
</dbReference>
<dbReference type="Proteomes" id="UP000077787">
    <property type="component" value="Chromosome"/>
</dbReference>